<dbReference type="PROSITE" id="PS50297">
    <property type="entry name" value="ANK_REP_REGION"/>
    <property type="match status" value="1"/>
</dbReference>
<dbReference type="GO" id="GO:0032259">
    <property type="term" value="P:methylation"/>
    <property type="evidence" value="ECO:0007669"/>
    <property type="project" value="UniProtKB-KW"/>
</dbReference>
<keyword evidence="14" id="KW-1185">Reference proteome</keyword>
<dbReference type="PANTHER" id="PTHR32379:SF1">
    <property type="entry name" value="GUANIDINOACETATE N-METHYLTRANSFERASE"/>
    <property type="match status" value="1"/>
</dbReference>
<dbReference type="GO" id="GO:0019702">
    <property type="term" value="F:protein arginine N5-methyltransferase activity"/>
    <property type="evidence" value="ECO:0007669"/>
    <property type="project" value="TreeGrafter"/>
</dbReference>
<dbReference type="Proteomes" id="UP000053611">
    <property type="component" value="Unassembled WGS sequence"/>
</dbReference>
<keyword evidence="7" id="KW-0677">Repeat</keyword>
<dbReference type="Gene3D" id="3.40.50.150">
    <property type="entry name" value="Vaccinia Virus protein VP39"/>
    <property type="match status" value="1"/>
</dbReference>
<keyword evidence="3 10" id="KW-0963">Cytoplasm</keyword>
<evidence type="ECO:0000256" key="7">
    <source>
        <dbReference type="ARBA" id="ARBA00022737"/>
    </source>
</evidence>
<comment type="subunit">
    <text evidence="2 10">Monomer.</text>
</comment>
<dbReference type="InterPro" id="IPR002110">
    <property type="entry name" value="Ankyrin_rpt"/>
</dbReference>
<dbReference type="InterPro" id="IPR029063">
    <property type="entry name" value="SAM-dependent_MTases_sf"/>
</dbReference>
<dbReference type="InterPro" id="IPR051038">
    <property type="entry name" value="RMT2/GAMT_Mtase"/>
</dbReference>
<sequence>MSDAFPPEALALAHALLAAAQSSPLADILALLDRGAPAWYQDEALGWSALHYAAERREPALLRALLRGGAVWNAVDRWGRTAGEVCLSLNDQEGWEAVRNEGVRSEMLVHAMKGAAAGTGAMTLRAEDKTSAGDNLAFLASKLTWDVGEDGRERVLDADGNGVMMGWEEPLMREHVRLMTDHVCAVEKGGDGMSVLNVGFGLGIVDRLFQATRPMHHVIIEAHPQVLAYMKSKGVYEWPGVKVLEGRWQDFVGERMGELIEASGGMGFDAIFVDTFAEGYEDLKAFFEVLPDILEAEHGIFSFWNGLGATNPTIYAVSSSLAELHMDDVGLETTWHDVPIPQSLAEEVWRGVRRKYWELPGYRLPIAKMRLA</sequence>
<dbReference type="PROSITE" id="PS50088">
    <property type="entry name" value="ANK_REPEAT"/>
    <property type="match status" value="1"/>
</dbReference>
<feature type="domain" description="RMT2" evidence="12">
    <location>
        <begin position="129"/>
        <end position="372"/>
    </location>
</feature>
<dbReference type="InterPro" id="IPR036770">
    <property type="entry name" value="Ankyrin_rpt-contain_sf"/>
</dbReference>
<evidence type="ECO:0000256" key="4">
    <source>
        <dbReference type="ARBA" id="ARBA00022603"/>
    </source>
</evidence>
<keyword evidence="8 11" id="KW-0040">ANK repeat</keyword>
<gene>
    <name evidence="13" type="ORF">CC85DRAFT_110091</name>
</gene>
<dbReference type="RefSeq" id="XP_018278146.1">
    <property type="nucleotide sequence ID" value="XM_018419312.1"/>
</dbReference>
<evidence type="ECO:0000259" key="12">
    <source>
        <dbReference type="PROSITE" id="PS51559"/>
    </source>
</evidence>
<dbReference type="GO" id="GO:0005634">
    <property type="term" value="C:nucleus"/>
    <property type="evidence" value="ECO:0007669"/>
    <property type="project" value="UniProtKB-SubCell"/>
</dbReference>
<dbReference type="GO" id="GO:0005737">
    <property type="term" value="C:cytoplasm"/>
    <property type="evidence" value="ECO:0007669"/>
    <property type="project" value="UniProtKB-SubCell"/>
</dbReference>
<dbReference type="OrthoDB" id="19014at2759"/>
<evidence type="ECO:0000256" key="10">
    <source>
        <dbReference type="PIRNR" id="PIRNR038148"/>
    </source>
</evidence>
<evidence type="ECO:0000256" key="3">
    <source>
        <dbReference type="ARBA" id="ARBA00022490"/>
    </source>
</evidence>
<protein>
    <recommendedName>
        <fullName evidence="10">Arginine N-methyltransferase 2</fullName>
        <ecNumber evidence="10">2.1.1.-</ecNumber>
    </recommendedName>
</protein>
<dbReference type="STRING" id="879819.A0A0J0XKN5"/>
<evidence type="ECO:0000256" key="1">
    <source>
        <dbReference type="ARBA" id="ARBA00002207"/>
    </source>
</evidence>
<keyword evidence="9 10" id="KW-0539">Nucleus</keyword>
<evidence type="ECO:0000313" key="13">
    <source>
        <dbReference type="EMBL" id="KLT41655.1"/>
    </source>
</evidence>
<evidence type="ECO:0000256" key="5">
    <source>
        <dbReference type="ARBA" id="ARBA00022679"/>
    </source>
</evidence>
<proteinExistence type="inferred from homology"/>
<dbReference type="InterPro" id="IPR026480">
    <property type="entry name" value="RMT2_dom"/>
</dbReference>
<dbReference type="PROSITE" id="PS51559">
    <property type="entry name" value="SAM_RMT2"/>
    <property type="match status" value="1"/>
</dbReference>
<accession>A0A0J0XKN5</accession>
<keyword evidence="6" id="KW-0949">S-adenosyl-L-methionine</keyword>
<evidence type="ECO:0000256" key="9">
    <source>
        <dbReference type="ARBA" id="ARBA00023242"/>
    </source>
</evidence>
<feature type="repeat" description="ANK" evidence="11">
    <location>
        <begin position="45"/>
        <end position="77"/>
    </location>
</feature>
<keyword evidence="4 10" id="KW-0489">Methyltransferase</keyword>
<keyword evidence="5 10" id="KW-0808">Transferase</keyword>
<dbReference type="InterPro" id="IPR017408">
    <property type="entry name" value="Arginine_N-MeTrfase_2"/>
</dbReference>
<evidence type="ECO:0000313" key="14">
    <source>
        <dbReference type="Proteomes" id="UP000053611"/>
    </source>
</evidence>
<comment type="function">
    <text evidence="1 10">S-adenosyl-L-methionine-dependent protein-arginine N-methyltransferase that methylates the delta-nitrogen atom of arginine residues to form N5-methylarginine (type IV) in target proteins. Monomethylates ribosomal protein L12.</text>
</comment>
<dbReference type="EC" id="2.1.1.-" evidence="10"/>
<evidence type="ECO:0000256" key="2">
    <source>
        <dbReference type="ARBA" id="ARBA00011245"/>
    </source>
</evidence>
<organism evidence="13 14">
    <name type="scientific">Cutaneotrichosporon oleaginosum</name>
    <dbReference type="NCBI Taxonomy" id="879819"/>
    <lineage>
        <taxon>Eukaryota</taxon>
        <taxon>Fungi</taxon>
        <taxon>Dikarya</taxon>
        <taxon>Basidiomycota</taxon>
        <taxon>Agaricomycotina</taxon>
        <taxon>Tremellomycetes</taxon>
        <taxon>Trichosporonales</taxon>
        <taxon>Trichosporonaceae</taxon>
        <taxon>Cutaneotrichosporon</taxon>
    </lineage>
</organism>
<comment type="subcellular location">
    <subcellularLocation>
        <location evidence="10">Cytoplasm</location>
    </subcellularLocation>
    <subcellularLocation>
        <location evidence="10">Nucleus</location>
    </subcellularLocation>
</comment>
<reference evidence="13 14" key="1">
    <citation type="submission" date="2015-03" db="EMBL/GenBank/DDBJ databases">
        <title>Genomics and transcriptomics of the oil-accumulating basidiomycete yeast T. oleaginosus allow insights into substrate utilization and the diverse evolutionary trajectories of mating systems in fungi.</title>
        <authorList>
            <consortium name="DOE Joint Genome Institute"/>
            <person name="Kourist R."/>
            <person name="Kracht O."/>
            <person name="Bracharz F."/>
            <person name="Lipzen A."/>
            <person name="Nolan M."/>
            <person name="Ohm R."/>
            <person name="Grigoriev I."/>
            <person name="Sun S."/>
            <person name="Heitman J."/>
            <person name="Bruck T."/>
            <person name="Nowrousian M."/>
        </authorList>
    </citation>
    <scope>NUCLEOTIDE SEQUENCE [LARGE SCALE GENOMIC DNA]</scope>
    <source>
        <strain evidence="13 14">IBC0246</strain>
    </source>
</reference>
<dbReference type="EMBL" id="KQ087215">
    <property type="protein sequence ID" value="KLT41655.1"/>
    <property type="molecule type" value="Genomic_DNA"/>
</dbReference>
<dbReference type="GeneID" id="28979915"/>
<evidence type="ECO:0000256" key="8">
    <source>
        <dbReference type="ARBA" id="ARBA00023043"/>
    </source>
</evidence>
<evidence type="ECO:0000256" key="6">
    <source>
        <dbReference type="ARBA" id="ARBA00022691"/>
    </source>
</evidence>
<dbReference type="AlphaFoldDB" id="A0A0J0XKN5"/>
<dbReference type="SUPFAM" id="SSF53335">
    <property type="entry name" value="S-adenosyl-L-methionine-dependent methyltransferases"/>
    <property type="match status" value="1"/>
</dbReference>
<dbReference type="FunFam" id="3.40.50.150:FF:000430">
    <property type="entry name" value="Arginine N-methyltransferase 2"/>
    <property type="match status" value="1"/>
</dbReference>
<dbReference type="PIRSF" id="PIRSF038148">
    <property type="entry name" value="Arginine_N-mtfrase-2"/>
    <property type="match status" value="1"/>
</dbReference>
<comment type="similarity">
    <text evidence="10">Belongs to the class I-like SAM-binding methyltransferase superfamily. RMT2 methyltransferase family.</text>
</comment>
<dbReference type="PANTHER" id="PTHR32379">
    <property type="entry name" value="GUANIDINOACETATE N-METHYLTRANSFERASE"/>
    <property type="match status" value="1"/>
</dbReference>
<evidence type="ECO:0000256" key="11">
    <source>
        <dbReference type="PROSITE-ProRule" id="PRU00023"/>
    </source>
</evidence>
<name>A0A0J0XKN5_9TREE</name>
<dbReference type="SUPFAM" id="SSF48403">
    <property type="entry name" value="Ankyrin repeat"/>
    <property type="match status" value="1"/>
</dbReference>
<dbReference type="Gene3D" id="1.25.40.20">
    <property type="entry name" value="Ankyrin repeat-containing domain"/>
    <property type="match status" value="1"/>
</dbReference>